<dbReference type="InterPro" id="IPR011009">
    <property type="entry name" value="Kinase-like_dom_sf"/>
</dbReference>
<dbReference type="EMBL" id="JAMZMK010008692">
    <property type="protein sequence ID" value="KAI7738943.1"/>
    <property type="molecule type" value="Genomic_DNA"/>
</dbReference>
<keyword evidence="11 18" id="KW-0067">ATP-binding</keyword>
<keyword evidence="8" id="KW-0677">Repeat</keyword>
<dbReference type="GO" id="GO:0005524">
    <property type="term" value="F:ATP binding"/>
    <property type="evidence" value="ECO:0007669"/>
    <property type="project" value="UniProtKB-UniRule"/>
</dbReference>
<comment type="catalytic activity">
    <reaction evidence="16">
        <text>L-threonyl-[protein] + ATP = O-phospho-L-threonyl-[protein] + ADP + H(+)</text>
        <dbReference type="Rhea" id="RHEA:46608"/>
        <dbReference type="Rhea" id="RHEA-COMP:11060"/>
        <dbReference type="Rhea" id="RHEA-COMP:11605"/>
        <dbReference type="ChEBI" id="CHEBI:15378"/>
        <dbReference type="ChEBI" id="CHEBI:30013"/>
        <dbReference type="ChEBI" id="CHEBI:30616"/>
        <dbReference type="ChEBI" id="CHEBI:61977"/>
        <dbReference type="ChEBI" id="CHEBI:456216"/>
        <dbReference type="EC" id="2.7.11.1"/>
    </reaction>
</comment>
<dbReference type="PROSITE" id="PS00107">
    <property type="entry name" value="PROTEIN_KINASE_ATP"/>
    <property type="match status" value="1"/>
</dbReference>
<dbReference type="Pfam" id="PF00069">
    <property type="entry name" value="Pkinase"/>
    <property type="match status" value="1"/>
</dbReference>
<keyword evidence="15" id="KW-0325">Glycoprotein</keyword>
<evidence type="ECO:0000256" key="3">
    <source>
        <dbReference type="ARBA" id="ARBA00022527"/>
    </source>
</evidence>
<keyword evidence="6" id="KW-0812">Transmembrane</keyword>
<dbReference type="SUPFAM" id="SSF56112">
    <property type="entry name" value="Protein kinase-like (PK-like)"/>
    <property type="match status" value="1"/>
</dbReference>
<keyword evidence="5" id="KW-0808">Transferase</keyword>
<dbReference type="AlphaFoldDB" id="A0AAD5GGA4"/>
<dbReference type="FunFam" id="3.30.200.20:FF:000039">
    <property type="entry name" value="receptor-like protein kinase FERONIA"/>
    <property type="match status" value="1"/>
</dbReference>
<comment type="caution">
    <text evidence="21">The sequence shown here is derived from an EMBL/GenBank/DDBJ whole genome shotgun (WGS) entry which is preliminary data.</text>
</comment>
<evidence type="ECO:0000256" key="1">
    <source>
        <dbReference type="ARBA" id="ARBA00004167"/>
    </source>
</evidence>
<dbReference type="InterPro" id="IPR052422">
    <property type="entry name" value="Auxin_Ser/Thr_Kinase"/>
</dbReference>
<keyword evidence="3" id="KW-0723">Serine/threonine-protein kinase</keyword>
<comment type="catalytic activity">
    <reaction evidence="17">
        <text>L-seryl-[protein] + ATP = O-phospho-L-seryl-[protein] + ADP + H(+)</text>
        <dbReference type="Rhea" id="RHEA:17989"/>
        <dbReference type="Rhea" id="RHEA-COMP:9863"/>
        <dbReference type="Rhea" id="RHEA-COMP:11604"/>
        <dbReference type="ChEBI" id="CHEBI:15378"/>
        <dbReference type="ChEBI" id="CHEBI:29999"/>
        <dbReference type="ChEBI" id="CHEBI:30616"/>
        <dbReference type="ChEBI" id="CHEBI:83421"/>
        <dbReference type="ChEBI" id="CHEBI:456216"/>
        <dbReference type="EC" id="2.7.11.1"/>
    </reaction>
</comment>
<dbReference type="Gene3D" id="3.30.200.20">
    <property type="entry name" value="Phosphorylase Kinase, domain 1"/>
    <property type="match status" value="1"/>
</dbReference>
<keyword evidence="9 18" id="KW-0547">Nucleotide-binding</keyword>
<evidence type="ECO:0000256" key="6">
    <source>
        <dbReference type="ARBA" id="ARBA00022692"/>
    </source>
</evidence>
<evidence type="ECO:0000313" key="21">
    <source>
        <dbReference type="EMBL" id="KAI7738943.1"/>
    </source>
</evidence>
<dbReference type="InterPro" id="IPR001611">
    <property type="entry name" value="Leu-rich_rpt"/>
</dbReference>
<name>A0AAD5GGA4_AMBAR</name>
<evidence type="ECO:0000256" key="10">
    <source>
        <dbReference type="ARBA" id="ARBA00022777"/>
    </source>
</evidence>
<dbReference type="EC" id="2.7.11.1" evidence="2"/>
<dbReference type="FunFam" id="3.80.10.10:FF:000129">
    <property type="entry name" value="Leucine-rich repeat receptor-like kinase"/>
    <property type="match status" value="1"/>
</dbReference>
<evidence type="ECO:0000256" key="12">
    <source>
        <dbReference type="ARBA" id="ARBA00022989"/>
    </source>
</evidence>
<feature type="domain" description="Protein kinase" evidence="20">
    <location>
        <begin position="324"/>
        <end position="502"/>
    </location>
</feature>
<dbReference type="PANTHER" id="PTHR47986">
    <property type="entry name" value="OSJNBA0070M12.3 PROTEIN"/>
    <property type="match status" value="1"/>
</dbReference>
<dbReference type="Pfam" id="PF13855">
    <property type="entry name" value="LRR_8"/>
    <property type="match status" value="1"/>
</dbReference>
<dbReference type="FunFam" id="1.10.510.10:FF:001023">
    <property type="entry name" value="Os07g0541700 protein"/>
    <property type="match status" value="1"/>
</dbReference>
<evidence type="ECO:0000256" key="2">
    <source>
        <dbReference type="ARBA" id="ARBA00012513"/>
    </source>
</evidence>
<protein>
    <recommendedName>
        <fullName evidence="2">non-specific serine/threonine protein kinase</fullName>
        <ecNumber evidence="2">2.7.11.1</ecNumber>
    </recommendedName>
</protein>
<dbReference type="GO" id="GO:0004674">
    <property type="term" value="F:protein serine/threonine kinase activity"/>
    <property type="evidence" value="ECO:0007669"/>
    <property type="project" value="UniProtKB-KW"/>
</dbReference>
<evidence type="ECO:0000256" key="9">
    <source>
        <dbReference type="ARBA" id="ARBA00022741"/>
    </source>
</evidence>
<evidence type="ECO:0000256" key="14">
    <source>
        <dbReference type="ARBA" id="ARBA00023170"/>
    </source>
</evidence>
<evidence type="ECO:0000256" key="11">
    <source>
        <dbReference type="ARBA" id="ARBA00022840"/>
    </source>
</evidence>
<evidence type="ECO:0000256" key="18">
    <source>
        <dbReference type="PROSITE-ProRule" id="PRU10141"/>
    </source>
</evidence>
<sequence length="502" mass="55514">LRLSCNNLTGILPTTFGGSKIQNIWLNNQLQGLSGTLDVISSMTQLYQVWLQGNAFTGAIPDLSKCINLFDLQLKQNQLTGLVPSSLMSLPNLANITLQENKLQGPLPIFQSGVRVSLGLRTNRFCLATPGNCDPQVMALLEVAKAIAYPILLAEYWVGNNACANWSFITCDSSQKNVTNVDFSNMKFSGTISPSFGNLTSLRRLSLNDNNLTGFVPKILTSLPDLQLLHLSKNNLSRPVPQFPQKVKPHESTPNSSALDGSPPPHSQGKLVSTGMGLCHTYVTTSVTESLLNYKVKHHNHTPSSENGNLMISIQVLNQVTNNFNDKNVLGRGGFGVVYKGEFDDGSMIAVKRVKLETKGMKEFQAEIGVLTKVRHRHLVAFLGYCINGNERLLVYEYMSQGTLSQHLFEWRKLKSHALSWKQRVSIALDVGRGVEYLHSLAQQHFIHRDSKSANILLDDDMRAKVPDFGLVKIVADGKHSVDTRLAGTFGYLPPEYVVWKP</sequence>
<keyword evidence="14" id="KW-0675">Receptor</keyword>
<keyword evidence="10" id="KW-0418">Kinase</keyword>
<evidence type="ECO:0000256" key="19">
    <source>
        <dbReference type="SAM" id="MobiDB-lite"/>
    </source>
</evidence>
<proteinExistence type="predicted"/>
<keyword evidence="7" id="KW-0732">Signal</keyword>
<accession>A0AAD5GGA4</accession>
<dbReference type="PANTHER" id="PTHR47986:SF10">
    <property type="entry name" value="RECEPTOR-LIKE KINASE TMK4"/>
    <property type="match status" value="1"/>
</dbReference>
<comment type="subcellular location">
    <subcellularLocation>
        <location evidence="1">Membrane</location>
        <topology evidence="1">Single-pass membrane protein</topology>
    </subcellularLocation>
</comment>
<dbReference type="PROSITE" id="PS50011">
    <property type="entry name" value="PROTEIN_KINASE_DOM"/>
    <property type="match status" value="1"/>
</dbReference>
<keyword evidence="12" id="KW-1133">Transmembrane helix</keyword>
<dbReference type="InterPro" id="IPR032675">
    <property type="entry name" value="LRR_dom_sf"/>
</dbReference>
<evidence type="ECO:0000256" key="17">
    <source>
        <dbReference type="ARBA" id="ARBA00048679"/>
    </source>
</evidence>
<reference evidence="21" key="1">
    <citation type="submission" date="2022-06" db="EMBL/GenBank/DDBJ databases">
        <title>Uncovering the hologenomic basis of an extraordinary plant invasion.</title>
        <authorList>
            <person name="Bieker V.C."/>
            <person name="Martin M.D."/>
            <person name="Gilbert T."/>
            <person name="Hodgins K."/>
            <person name="Battlay P."/>
            <person name="Petersen B."/>
            <person name="Wilson J."/>
        </authorList>
    </citation>
    <scope>NUCLEOTIDE SEQUENCE</scope>
    <source>
        <strain evidence="21">AA19_3_7</strain>
        <tissue evidence="21">Leaf</tissue>
    </source>
</reference>
<evidence type="ECO:0000256" key="16">
    <source>
        <dbReference type="ARBA" id="ARBA00047899"/>
    </source>
</evidence>
<organism evidence="21 22">
    <name type="scientific">Ambrosia artemisiifolia</name>
    <name type="common">Common ragweed</name>
    <dbReference type="NCBI Taxonomy" id="4212"/>
    <lineage>
        <taxon>Eukaryota</taxon>
        <taxon>Viridiplantae</taxon>
        <taxon>Streptophyta</taxon>
        <taxon>Embryophyta</taxon>
        <taxon>Tracheophyta</taxon>
        <taxon>Spermatophyta</taxon>
        <taxon>Magnoliopsida</taxon>
        <taxon>eudicotyledons</taxon>
        <taxon>Gunneridae</taxon>
        <taxon>Pentapetalae</taxon>
        <taxon>asterids</taxon>
        <taxon>campanulids</taxon>
        <taxon>Asterales</taxon>
        <taxon>Asteraceae</taxon>
        <taxon>Asteroideae</taxon>
        <taxon>Heliantheae alliance</taxon>
        <taxon>Heliantheae</taxon>
        <taxon>Ambrosia</taxon>
    </lineage>
</organism>
<evidence type="ECO:0000256" key="15">
    <source>
        <dbReference type="ARBA" id="ARBA00023180"/>
    </source>
</evidence>
<feature type="binding site" evidence="18">
    <location>
        <position position="352"/>
    </location>
    <ligand>
        <name>ATP</name>
        <dbReference type="ChEBI" id="CHEBI:30616"/>
    </ligand>
</feature>
<feature type="region of interest" description="Disordered" evidence="19">
    <location>
        <begin position="239"/>
        <end position="271"/>
    </location>
</feature>
<evidence type="ECO:0000256" key="4">
    <source>
        <dbReference type="ARBA" id="ARBA00022614"/>
    </source>
</evidence>
<dbReference type="Proteomes" id="UP001206925">
    <property type="component" value="Unassembled WGS sequence"/>
</dbReference>
<evidence type="ECO:0000256" key="8">
    <source>
        <dbReference type="ARBA" id="ARBA00022737"/>
    </source>
</evidence>
<dbReference type="Gene3D" id="3.80.10.10">
    <property type="entry name" value="Ribonuclease Inhibitor"/>
    <property type="match status" value="2"/>
</dbReference>
<gene>
    <name evidence="21" type="ORF">M8C21_007332</name>
</gene>
<keyword evidence="13" id="KW-0472">Membrane</keyword>
<dbReference type="InterPro" id="IPR017441">
    <property type="entry name" value="Protein_kinase_ATP_BS"/>
</dbReference>
<dbReference type="GO" id="GO:0016020">
    <property type="term" value="C:membrane"/>
    <property type="evidence" value="ECO:0007669"/>
    <property type="project" value="UniProtKB-SubCell"/>
</dbReference>
<dbReference type="InterPro" id="IPR000719">
    <property type="entry name" value="Prot_kinase_dom"/>
</dbReference>
<evidence type="ECO:0000313" key="22">
    <source>
        <dbReference type="Proteomes" id="UP001206925"/>
    </source>
</evidence>
<keyword evidence="4" id="KW-0433">Leucine-rich repeat</keyword>
<feature type="non-terminal residue" evidence="21">
    <location>
        <position position="502"/>
    </location>
</feature>
<evidence type="ECO:0000256" key="5">
    <source>
        <dbReference type="ARBA" id="ARBA00022679"/>
    </source>
</evidence>
<evidence type="ECO:0000256" key="13">
    <source>
        <dbReference type="ARBA" id="ARBA00023136"/>
    </source>
</evidence>
<keyword evidence="22" id="KW-1185">Reference proteome</keyword>
<dbReference type="Gene3D" id="1.10.510.10">
    <property type="entry name" value="Transferase(Phosphotransferase) domain 1"/>
    <property type="match status" value="1"/>
</dbReference>
<dbReference type="SUPFAM" id="SSF52047">
    <property type="entry name" value="RNI-like"/>
    <property type="match status" value="1"/>
</dbReference>
<evidence type="ECO:0000259" key="20">
    <source>
        <dbReference type="PROSITE" id="PS50011"/>
    </source>
</evidence>
<evidence type="ECO:0000256" key="7">
    <source>
        <dbReference type="ARBA" id="ARBA00022729"/>
    </source>
</evidence>